<name>A0A139N1U6_STRCR</name>
<comment type="caution">
    <text evidence="1">The sequence shown here is derived from an EMBL/GenBank/DDBJ whole genome shotgun (WGS) entry which is preliminary data.</text>
</comment>
<accession>A0A139N1U6</accession>
<dbReference type="RefSeq" id="WP_061422639.1">
    <property type="nucleotide sequence ID" value="NZ_KQ969062.1"/>
</dbReference>
<evidence type="ECO:0000313" key="2">
    <source>
        <dbReference type="Proteomes" id="UP000070377"/>
    </source>
</evidence>
<gene>
    <name evidence="1" type="ORF">SCRDD08_00944</name>
</gene>
<dbReference type="Proteomes" id="UP000070377">
    <property type="component" value="Unassembled WGS sequence"/>
</dbReference>
<organism evidence="1 2">
    <name type="scientific">Streptococcus cristatus</name>
    <dbReference type="NCBI Taxonomy" id="45634"/>
    <lineage>
        <taxon>Bacteria</taxon>
        <taxon>Bacillati</taxon>
        <taxon>Bacillota</taxon>
        <taxon>Bacilli</taxon>
        <taxon>Lactobacillales</taxon>
        <taxon>Streptococcaceae</taxon>
        <taxon>Streptococcus</taxon>
    </lineage>
</organism>
<dbReference type="PATRIC" id="fig|45634.12.peg.984"/>
<dbReference type="EMBL" id="LQRD01000033">
    <property type="protein sequence ID" value="KXT70005.1"/>
    <property type="molecule type" value="Genomic_DNA"/>
</dbReference>
<proteinExistence type="predicted"/>
<protein>
    <submittedName>
        <fullName evidence="1">Uncharacterized protein</fullName>
    </submittedName>
</protein>
<sequence>MARTYNFGNLKDVTTFNIGDVTLEFQPTDEKSELLEKKSAELKTKAEQIDESGTEWELRKELKDLLDEFFTATFDGEAPQKLYDACGQNTISYLKLFLQIADALREVNEERQNDEAFKKYLAE</sequence>
<dbReference type="STRING" id="45634.SCRDD08_00944"/>
<evidence type="ECO:0000313" key="1">
    <source>
        <dbReference type="EMBL" id="KXT70005.1"/>
    </source>
</evidence>
<dbReference type="AlphaFoldDB" id="A0A139N1U6"/>
<reference evidence="1 2" key="1">
    <citation type="submission" date="2016-01" db="EMBL/GenBank/DDBJ databases">
        <title>Highly variable Streptococcus oralis are common among viridans streptococci isolated from primates.</title>
        <authorList>
            <person name="Denapaite D."/>
            <person name="Rieger M."/>
            <person name="Koendgen S."/>
            <person name="Brueckner R."/>
            <person name="Ochigava I."/>
            <person name="Kappeler P."/>
            <person name="Maetz-Rensing K."/>
            <person name="Leendertz F."/>
            <person name="Hakenbeck R."/>
        </authorList>
    </citation>
    <scope>NUCLEOTIDE SEQUENCE [LARGE SCALE GENOMIC DNA]</scope>
    <source>
        <strain evidence="1 2">DD08</strain>
    </source>
</reference>